<dbReference type="GO" id="GO:0022904">
    <property type="term" value="P:respiratory electron transport chain"/>
    <property type="evidence" value="ECO:0007669"/>
    <property type="project" value="InterPro"/>
</dbReference>
<dbReference type="InterPro" id="IPR016174">
    <property type="entry name" value="Di-haem_cyt_TM"/>
</dbReference>
<dbReference type="RefSeq" id="WP_164127011.1">
    <property type="nucleotide sequence ID" value="NZ_JAAGOX010000002.1"/>
</dbReference>
<dbReference type="EMBL" id="JAAGOX010000002">
    <property type="protein sequence ID" value="NDW43617.1"/>
    <property type="molecule type" value="Genomic_DNA"/>
</dbReference>
<keyword evidence="5" id="KW-1003">Cell membrane</keyword>
<evidence type="ECO:0000256" key="5">
    <source>
        <dbReference type="ARBA" id="ARBA00022475"/>
    </source>
</evidence>
<evidence type="ECO:0000313" key="16">
    <source>
        <dbReference type="EMBL" id="NDW43617.1"/>
    </source>
</evidence>
<keyword evidence="8" id="KW-0479">Metal-binding</keyword>
<keyword evidence="4" id="KW-0813">Transport</keyword>
<dbReference type="InterPro" id="IPR051817">
    <property type="entry name" value="FDH_cytochrome_b556_subunit"/>
</dbReference>
<keyword evidence="12 13" id="KW-0472">Membrane</keyword>
<name>A0A6B2NM75_9RHOB</name>
<evidence type="ECO:0000256" key="4">
    <source>
        <dbReference type="ARBA" id="ARBA00022448"/>
    </source>
</evidence>
<evidence type="ECO:0000256" key="14">
    <source>
        <dbReference type="SAM" id="SignalP"/>
    </source>
</evidence>
<feature type="transmembrane region" description="Helical" evidence="13">
    <location>
        <begin position="212"/>
        <end position="229"/>
    </location>
</feature>
<evidence type="ECO:0000256" key="10">
    <source>
        <dbReference type="ARBA" id="ARBA00022989"/>
    </source>
</evidence>
<accession>A0A6B2NM75</accession>
<sequence length="394" mass="43303">MPVLRLLLCLICLALPAWAQEQATPDRSATGGATTLEDILARQRGEKVDPTYRSSNTGSQESPYEAQLGIRGGASDSEVYRALRYGSADVTVSARGPAADVIIQDSGMWWVTFRAGPLRDYGTYALGGMLALLLLFYLIRGKIRIDGEKTGRTVTRFTDFERFGHWLFAGSFLVLAVSGLITLYGRDFLIPLFGKEGFATIALACKWLHNNIAWAFMLGLVIVTLNWIAHNIPNRHDLKWLAVGGGLFSKGSHPPAKKFNAGQKIIFWLCILLGVSISLSGLSLLFPFEMPMFAKTFALANATGLPQMMGLTFTETMGPHQEMQFAQLWHIIVAFAFITIIIAHIYLGSVGMEGAFDAMGTGEVEEQWAREHHSLWLDEVKSAEATQGKPTPAE</sequence>
<dbReference type="InterPro" id="IPR006471">
    <property type="entry name" value="Formate_DH_gsu"/>
</dbReference>
<comment type="subcellular location">
    <subcellularLocation>
        <location evidence="2">Cell membrane</location>
        <topology evidence="2">Multi-pass membrane protein</topology>
    </subcellularLocation>
</comment>
<evidence type="ECO:0000256" key="11">
    <source>
        <dbReference type="ARBA" id="ARBA00023004"/>
    </source>
</evidence>
<keyword evidence="7 13" id="KW-0812">Transmembrane</keyword>
<keyword evidence="10 13" id="KW-1133">Transmembrane helix</keyword>
<keyword evidence="14" id="KW-0732">Signal</keyword>
<keyword evidence="6" id="KW-0349">Heme</keyword>
<protein>
    <submittedName>
        <fullName evidence="16">Formate dehydrogenase subunit gamma</fullName>
    </submittedName>
</protein>
<dbReference type="AlphaFoldDB" id="A0A6B2NM75"/>
<dbReference type="PANTHER" id="PTHR30074:SF6">
    <property type="entry name" value="FORMATE DEHYDROGENASE GAMMA SUBUNIT"/>
    <property type="match status" value="1"/>
</dbReference>
<dbReference type="GO" id="GO:0009055">
    <property type="term" value="F:electron transfer activity"/>
    <property type="evidence" value="ECO:0007669"/>
    <property type="project" value="InterPro"/>
</dbReference>
<dbReference type="GO" id="GO:0009061">
    <property type="term" value="P:anaerobic respiration"/>
    <property type="evidence" value="ECO:0007669"/>
    <property type="project" value="TreeGrafter"/>
</dbReference>
<dbReference type="GO" id="GO:0015944">
    <property type="term" value="P:formate oxidation"/>
    <property type="evidence" value="ECO:0007669"/>
    <property type="project" value="TreeGrafter"/>
</dbReference>
<evidence type="ECO:0000256" key="1">
    <source>
        <dbReference type="ARBA" id="ARBA00001971"/>
    </source>
</evidence>
<dbReference type="Gene3D" id="1.20.950.20">
    <property type="entry name" value="Transmembrane di-heme cytochromes, Chain C"/>
    <property type="match status" value="1"/>
</dbReference>
<feature type="signal peptide" evidence="14">
    <location>
        <begin position="1"/>
        <end position="19"/>
    </location>
</feature>
<evidence type="ECO:0000256" key="12">
    <source>
        <dbReference type="ARBA" id="ARBA00023136"/>
    </source>
</evidence>
<proteinExistence type="inferred from homology"/>
<comment type="cofactor">
    <cofactor evidence="1">
        <name>heme</name>
        <dbReference type="ChEBI" id="CHEBI:30413"/>
    </cofactor>
</comment>
<feature type="chain" id="PRO_5025637893" evidence="14">
    <location>
        <begin position="20"/>
        <end position="394"/>
    </location>
</feature>
<feature type="transmembrane region" description="Helical" evidence="13">
    <location>
        <begin position="265"/>
        <end position="286"/>
    </location>
</feature>
<dbReference type="PANTHER" id="PTHR30074">
    <property type="entry name" value="FORMATE DEHYDROGENASE, NITRATE-INDUCIBLE, CYTOCHROME B556 FDN SUBUNIT"/>
    <property type="match status" value="1"/>
</dbReference>
<evidence type="ECO:0000256" key="9">
    <source>
        <dbReference type="ARBA" id="ARBA00022982"/>
    </source>
</evidence>
<dbReference type="GO" id="GO:0008863">
    <property type="term" value="F:formate dehydrogenase (NAD+) activity"/>
    <property type="evidence" value="ECO:0007669"/>
    <property type="project" value="InterPro"/>
</dbReference>
<feature type="transmembrane region" description="Helical" evidence="13">
    <location>
        <begin position="325"/>
        <end position="347"/>
    </location>
</feature>
<feature type="domain" description="Cytochrome b561 bacterial/Ni-hydrogenase" evidence="15">
    <location>
        <begin position="156"/>
        <end position="361"/>
    </location>
</feature>
<organism evidence="16">
    <name type="scientific">Ruegeria sp. PrR005</name>
    <dbReference type="NCBI Taxonomy" id="2706882"/>
    <lineage>
        <taxon>Bacteria</taxon>
        <taxon>Pseudomonadati</taxon>
        <taxon>Pseudomonadota</taxon>
        <taxon>Alphaproteobacteria</taxon>
        <taxon>Rhodobacterales</taxon>
        <taxon>Roseobacteraceae</taxon>
        <taxon>Ruegeria</taxon>
    </lineage>
</organism>
<dbReference type="SUPFAM" id="SSF81342">
    <property type="entry name" value="Transmembrane di-heme cytochromes"/>
    <property type="match status" value="1"/>
</dbReference>
<comment type="caution">
    <text evidence="16">The sequence shown here is derived from an EMBL/GenBank/DDBJ whole genome shotgun (WGS) entry which is preliminary data.</text>
</comment>
<evidence type="ECO:0000256" key="2">
    <source>
        <dbReference type="ARBA" id="ARBA00004651"/>
    </source>
</evidence>
<dbReference type="GO" id="GO:0036397">
    <property type="term" value="F:formate dehydrogenase (quinone) activity"/>
    <property type="evidence" value="ECO:0007669"/>
    <property type="project" value="TreeGrafter"/>
</dbReference>
<evidence type="ECO:0000256" key="3">
    <source>
        <dbReference type="ARBA" id="ARBA00010747"/>
    </source>
</evidence>
<comment type="similarity">
    <text evidence="3">Belongs to the formate dehydrogenase gamma subunit family.</text>
</comment>
<dbReference type="GO" id="GO:0009326">
    <property type="term" value="C:formate dehydrogenase complex"/>
    <property type="evidence" value="ECO:0007669"/>
    <property type="project" value="InterPro"/>
</dbReference>
<evidence type="ECO:0000256" key="13">
    <source>
        <dbReference type="SAM" id="Phobius"/>
    </source>
</evidence>
<keyword evidence="9" id="KW-0249">Electron transport</keyword>
<dbReference type="GO" id="GO:0005886">
    <property type="term" value="C:plasma membrane"/>
    <property type="evidence" value="ECO:0007669"/>
    <property type="project" value="UniProtKB-SubCell"/>
</dbReference>
<gene>
    <name evidence="16" type="ORF">G0P99_01435</name>
</gene>
<dbReference type="NCBIfam" id="TIGR01583">
    <property type="entry name" value="formate-DH-gamm"/>
    <property type="match status" value="1"/>
</dbReference>
<evidence type="ECO:0000259" key="15">
    <source>
        <dbReference type="Pfam" id="PF01292"/>
    </source>
</evidence>
<feature type="transmembrane region" description="Helical" evidence="13">
    <location>
        <begin position="121"/>
        <end position="139"/>
    </location>
</feature>
<dbReference type="Pfam" id="PF01292">
    <property type="entry name" value="Ni_hydr_CYTB"/>
    <property type="match status" value="1"/>
</dbReference>
<feature type="transmembrane region" description="Helical" evidence="13">
    <location>
        <begin position="166"/>
        <end position="185"/>
    </location>
</feature>
<evidence type="ECO:0000256" key="6">
    <source>
        <dbReference type="ARBA" id="ARBA00022617"/>
    </source>
</evidence>
<evidence type="ECO:0000256" key="8">
    <source>
        <dbReference type="ARBA" id="ARBA00022723"/>
    </source>
</evidence>
<keyword evidence="11" id="KW-0408">Iron</keyword>
<reference evidence="16" key="1">
    <citation type="submission" date="2020-02" db="EMBL/GenBank/DDBJ databases">
        <title>Delineation of the pyrene-degrading pathway in Roseobacter clade bacteria by genomic analysis.</title>
        <authorList>
            <person name="Zhou H."/>
            <person name="Wang H."/>
        </authorList>
    </citation>
    <scope>NUCLEOTIDE SEQUENCE</scope>
    <source>
        <strain evidence="16">PrR005</strain>
    </source>
</reference>
<dbReference type="GO" id="GO:0046872">
    <property type="term" value="F:metal ion binding"/>
    <property type="evidence" value="ECO:0007669"/>
    <property type="project" value="UniProtKB-KW"/>
</dbReference>
<evidence type="ECO:0000256" key="7">
    <source>
        <dbReference type="ARBA" id="ARBA00022692"/>
    </source>
</evidence>
<dbReference type="InterPro" id="IPR011577">
    <property type="entry name" value="Cyt_b561_bac/Ni-Hgenase"/>
</dbReference>